<evidence type="ECO:0000313" key="5">
    <source>
        <dbReference type="EMBL" id="PDH34929.1"/>
    </source>
</evidence>
<protein>
    <submittedName>
        <fullName evidence="5">Long-chain fatty acid--CoA ligase</fullName>
    </submittedName>
</protein>
<sequence>MAESPFPYLHNDSERVALVEADNTYTYSEVNSRVNRFATGLLGNKDDLQEERIAFFMPASLDYVTTMHGVWRAGGIAVPLNVASAVSELDHYLSCASVTRMVANAEYQESLRDLCASLNIELMSADEVLADAAGPLPKLTPERRAMMLFTSGTTNKPKGVVSTHKTIHAQITTLIDAWEWSENDVIPLFLPLHHIHGIINILSCGLWAGATVHLFAKFDIPKISHQIVAGTYNVFMAVPTIYVKLIQYFDSIDPAEVQKICDGFKDMRLNISGSAACPVKLFNQWKGLTGQVLLERYGMTEIGMGISNPYNGERRAGAVGQALPGVDCELFDENDSLITEEAVAGEIRIKGDNVFLEYWDNATATKESFKDSWFCTGDVAVLEDGYYRIMGRSSVDIIKSGGYKLSALEIEGVLLTHDDIEEVAVIGVEDDTWGEAVTAFVAVKAGASLEYEALKEWCDGRMSSYKIPKSLILIEALPRNAMGKVTKPVLKEML</sequence>
<dbReference type="AlphaFoldDB" id="A0A2A5WEL9"/>
<comment type="similarity">
    <text evidence="1">Belongs to the ATP-dependent AMP-binding enzyme family.</text>
</comment>
<evidence type="ECO:0000259" key="4">
    <source>
        <dbReference type="Pfam" id="PF13193"/>
    </source>
</evidence>
<dbReference type="InterPro" id="IPR025110">
    <property type="entry name" value="AMP-bd_C"/>
</dbReference>
<dbReference type="PANTHER" id="PTHR43201:SF8">
    <property type="entry name" value="ACYL-COA SYNTHETASE FAMILY MEMBER 3"/>
    <property type="match status" value="1"/>
</dbReference>
<evidence type="ECO:0000259" key="3">
    <source>
        <dbReference type="Pfam" id="PF00501"/>
    </source>
</evidence>
<evidence type="ECO:0000256" key="1">
    <source>
        <dbReference type="ARBA" id="ARBA00006432"/>
    </source>
</evidence>
<organism evidence="5 6">
    <name type="scientific">OM182 bacterium MED-G28</name>
    <dbReference type="NCBI Taxonomy" id="1986256"/>
    <lineage>
        <taxon>Bacteria</taxon>
        <taxon>Pseudomonadati</taxon>
        <taxon>Pseudomonadota</taxon>
        <taxon>Gammaproteobacteria</taxon>
        <taxon>OMG group</taxon>
        <taxon>OM182 clade</taxon>
    </lineage>
</organism>
<proteinExistence type="inferred from homology"/>
<dbReference type="GO" id="GO:0006631">
    <property type="term" value="P:fatty acid metabolic process"/>
    <property type="evidence" value="ECO:0007669"/>
    <property type="project" value="TreeGrafter"/>
</dbReference>
<dbReference type="Gene3D" id="3.30.300.30">
    <property type="match status" value="1"/>
</dbReference>
<accession>A0A2A5WEL9</accession>
<dbReference type="PANTHER" id="PTHR43201">
    <property type="entry name" value="ACYL-COA SYNTHETASE"/>
    <property type="match status" value="1"/>
</dbReference>
<feature type="domain" description="AMP-dependent synthetase/ligase" evidence="3">
    <location>
        <begin position="13"/>
        <end position="359"/>
    </location>
</feature>
<dbReference type="InterPro" id="IPR045851">
    <property type="entry name" value="AMP-bd_C_sf"/>
</dbReference>
<dbReference type="CDD" id="cd05941">
    <property type="entry name" value="MCS"/>
    <property type="match status" value="1"/>
</dbReference>
<keyword evidence="2 5" id="KW-0436">Ligase</keyword>
<reference evidence="5 6" key="1">
    <citation type="submission" date="2017-08" db="EMBL/GenBank/DDBJ databases">
        <title>Fine stratification of microbial communities through a metagenomic profile of the photic zone.</title>
        <authorList>
            <person name="Haro-Moreno J.M."/>
            <person name="Lopez-Perez M."/>
            <person name="De La Torre J."/>
            <person name="Picazo A."/>
            <person name="Camacho A."/>
            <person name="Rodriguez-Valera F."/>
        </authorList>
    </citation>
    <scope>NUCLEOTIDE SEQUENCE [LARGE SCALE GENOMIC DNA]</scope>
    <source>
        <strain evidence="5">MED-G28</strain>
    </source>
</reference>
<dbReference type="InterPro" id="IPR042099">
    <property type="entry name" value="ANL_N_sf"/>
</dbReference>
<dbReference type="Gene3D" id="3.40.50.12780">
    <property type="entry name" value="N-terminal domain of ligase-like"/>
    <property type="match status" value="1"/>
</dbReference>
<dbReference type="Proteomes" id="UP000219329">
    <property type="component" value="Unassembled WGS sequence"/>
</dbReference>
<dbReference type="GO" id="GO:0031956">
    <property type="term" value="F:medium-chain fatty acid-CoA ligase activity"/>
    <property type="evidence" value="ECO:0007669"/>
    <property type="project" value="TreeGrafter"/>
</dbReference>
<dbReference type="Pfam" id="PF13193">
    <property type="entry name" value="AMP-binding_C"/>
    <property type="match status" value="1"/>
</dbReference>
<dbReference type="SUPFAM" id="SSF56801">
    <property type="entry name" value="Acetyl-CoA synthetase-like"/>
    <property type="match status" value="1"/>
</dbReference>
<dbReference type="Pfam" id="PF00501">
    <property type="entry name" value="AMP-binding"/>
    <property type="match status" value="1"/>
</dbReference>
<evidence type="ECO:0000313" key="6">
    <source>
        <dbReference type="Proteomes" id="UP000219329"/>
    </source>
</evidence>
<evidence type="ECO:0000256" key="2">
    <source>
        <dbReference type="ARBA" id="ARBA00022598"/>
    </source>
</evidence>
<comment type="caution">
    <text evidence="5">The sequence shown here is derived from an EMBL/GenBank/DDBJ whole genome shotgun (WGS) entry which is preliminary data.</text>
</comment>
<dbReference type="EMBL" id="NTJZ01000002">
    <property type="protein sequence ID" value="PDH34929.1"/>
    <property type="molecule type" value="Genomic_DNA"/>
</dbReference>
<name>A0A2A5WEL9_9GAMM</name>
<gene>
    <name evidence="5" type="ORF">CNF02_02585</name>
</gene>
<dbReference type="InterPro" id="IPR000873">
    <property type="entry name" value="AMP-dep_synth/lig_dom"/>
</dbReference>
<dbReference type="FunFam" id="3.30.300.30:FF:000008">
    <property type="entry name" value="2,3-dihydroxybenzoate-AMP ligase"/>
    <property type="match status" value="1"/>
</dbReference>
<feature type="domain" description="AMP-binding enzyme C-terminal" evidence="4">
    <location>
        <begin position="409"/>
        <end position="484"/>
    </location>
</feature>